<protein>
    <submittedName>
        <fullName evidence="3">DUF1129 domain-containing protein</fullName>
    </submittedName>
</protein>
<evidence type="ECO:0000256" key="1">
    <source>
        <dbReference type="SAM" id="MobiDB-lite"/>
    </source>
</evidence>
<dbReference type="Proteomes" id="UP001292216">
    <property type="component" value="Unassembled WGS sequence"/>
</dbReference>
<feature type="region of interest" description="Disordered" evidence="1">
    <location>
        <begin position="164"/>
        <end position="185"/>
    </location>
</feature>
<evidence type="ECO:0000313" key="3">
    <source>
        <dbReference type="EMBL" id="MEA3572501.1"/>
    </source>
</evidence>
<feature type="transmembrane region" description="Helical" evidence="2">
    <location>
        <begin position="226"/>
        <end position="244"/>
    </location>
</feature>
<accession>A0ABU5PRC1</accession>
<proteinExistence type="predicted"/>
<comment type="caution">
    <text evidence="3">The sequence shown here is derived from an EMBL/GenBank/DDBJ whole genome shotgun (WGS) entry which is preliminary data.</text>
</comment>
<evidence type="ECO:0000313" key="4">
    <source>
        <dbReference type="Proteomes" id="UP001292216"/>
    </source>
</evidence>
<feature type="transmembrane region" description="Helical" evidence="2">
    <location>
        <begin position="133"/>
        <end position="152"/>
    </location>
</feature>
<gene>
    <name evidence="3" type="ORF">U9M73_21475</name>
</gene>
<feature type="transmembrane region" description="Helical" evidence="2">
    <location>
        <begin position="192"/>
        <end position="214"/>
    </location>
</feature>
<keyword evidence="2" id="KW-0472">Membrane</keyword>
<sequence>MYIHEMIGETKRLRQQMTPENEAYFGEMVLYFRSGSSSLSEAKGEELLLDIARQIIKNQAKGISAAERFGPDPKAYCAELAEDVKARKPRTLKDKIKYYTMIPWVALTWVFFIYMITGFFSKWFGGELEYTQISTSSLLIIAVLSIVLIELVTRFLGNSSKAVEGQKAAGGGRPAGPGAKPGMQSNSGPRGFNLRAFGTYIAVAAVLIIVGTVLNRIMPAFTVSPWDSLILFAVGLAGQIFFFGRRSKN</sequence>
<evidence type="ECO:0000256" key="2">
    <source>
        <dbReference type="SAM" id="Phobius"/>
    </source>
</evidence>
<feature type="transmembrane region" description="Helical" evidence="2">
    <location>
        <begin position="98"/>
        <end position="121"/>
    </location>
</feature>
<dbReference type="InterPro" id="IPR009214">
    <property type="entry name" value="DUF1129"/>
</dbReference>
<dbReference type="SUPFAM" id="SSF158560">
    <property type="entry name" value="BH3980-like"/>
    <property type="match status" value="1"/>
</dbReference>
<name>A0ABU5PRC1_9BACL</name>
<dbReference type="Gene3D" id="1.10.1900.10">
    <property type="entry name" value="c-terminal domain of poly(a) binding protein"/>
    <property type="match status" value="1"/>
</dbReference>
<organism evidence="3 4">
    <name type="scientific">Paenibacillus phoenicis</name>
    <dbReference type="NCBI Taxonomy" id="554117"/>
    <lineage>
        <taxon>Bacteria</taxon>
        <taxon>Bacillati</taxon>
        <taxon>Bacillota</taxon>
        <taxon>Bacilli</taxon>
        <taxon>Bacillales</taxon>
        <taxon>Paenibacillaceae</taxon>
        <taxon>Paenibacillus</taxon>
    </lineage>
</organism>
<keyword evidence="2" id="KW-1133">Transmembrane helix</keyword>
<dbReference type="Pfam" id="PF06570">
    <property type="entry name" value="DUF1129"/>
    <property type="match status" value="1"/>
</dbReference>
<dbReference type="EMBL" id="JAYERP010000002">
    <property type="protein sequence ID" value="MEA3572501.1"/>
    <property type="molecule type" value="Genomic_DNA"/>
</dbReference>
<keyword evidence="2" id="KW-0812">Transmembrane</keyword>
<dbReference type="RefSeq" id="WP_260070670.1">
    <property type="nucleotide sequence ID" value="NZ_CBCSKM010000019.1"/>
</dbReference>
<keyword evidence="4" id="KW-1185">Reference proteome</keyword>
<reference evidence="3 4" key="1">
    <citation type="submission" date="2023-12" db="EMBL/GenBank/DDBJ databases">
        <title>Whole genome sequencing of Paenibacillus phoenicis isolated from the Phoenix Mars Lander spacecraft assembly facility.</title>
        <authorList>
            <person name="Garcia A."/>
            <person name="Venkateswaran K."/>
        </authorList>
    </citation>
    <scope>NUCLEOTIDE SEQUENCE [LARGE SCALE GENOMIC DNA]</scope>
    <source>
        <strain evidence="3 4">3PO2SA</strain>
    </source>
</reference>